<evidence type="ECO:0000256" key="2">
    <source>
        <dbReference type="ARBA" id="ARBA00022553"/>
    </source>
</evidence>
<keyword evidence="11" id="KW-0805">Transcription regulation</keyword>
<feature type="compositionally biased region" description="Polar residues" evidence="14">
    <location>
        <begin position="1411"/>
        <end position="1425"/>
    </location>
</feature>
<evidence type="ECO:0000256" key="7">
    <source>
        <dbReference type="ARBA" id="ARBA00022737"/>
    </source>
</evidence>
<feature type="compositionally biased region" description="Low complexity" evidence="14">
    <location>
        <begin position="1811"/>
        <end position="1832"/>
    </location>
</feature>
<dbReference type="OrthoDB" id="308383at2759"/>
<evidence type="ECO:0000256" key="11">
    <source>
        <dbReference type="ARBA" id="ARBA00023015"/>
    </source>
</evidence>
<organism evidence="16 17">
    <name type="scientific">Euroglyphus maynei</name>
    <name type="common">Mayne's house dust mite</name>
    <dbReference type="NCBI Taxonomy" id="6958"/>
    <lineage>
        <taxon>Eukaryota</taxon>
        <taxon>Metazoa</taxon>
        <taxon>Ecdysozoa</taxon>
        <taxon>Arthropoda</taxon>
        <taxon>Chelicerata</taxon>
        <taxon>Arachnida</taxon>
        <taxon>Acari</taxon>
        <taxon>Acariformes</taxon>
        <taxon>Sarcoptiformes</taxon>
        <taxon>Astigmata</taxon>
        <taxon>Psoroptidia</taxon>
        <taxon>Analgoidea</taxon>
        <taxon>Pyroglyphidae</taxon>
        <taxon>Pyroglyphinae</taxon>
        <taxon>Euroglyphus</taxon>
    </lineage>
</organism>
<evidence type="ECO:0000256" key="8">
    <source>
        <dbReference type="ARBA" id="ARBA00022771"/>
    </source>
</evidence>
<dbReference type="Pfam" id="PF13832">
    <property type="entry name" value="zf-HC5HC2H_2"/>
    <property type="match status" value="1"/>
</dbReference>
<feature type="compositionally biased region" description="Basic residues" evidence="14">
    <location>
        <begin position="2304"/>
        <end position="2313"/>
    </location>
</feature>
<dbReference type="CDD" id="cd15666">
    <property type="entry name" value="ePHD2_KMT2C_like"/>
    <property type="match status" value="1"/>
</dbReference>
<feature type="compositionally biased region" description="Basic residues" evidence="14">
    <location>
        <begin position="160"/>
        <end position="171"/>
    </location>
</feature>
<feature type="compositionally biased region" description="Polar residues" evidence="14">
    <location>
        <begin position="1921"/>
        <end position="1930"/>
    </location>
</feature>
<dbReference type="GO" id="GO:0005700">
    <property type="term" value="C:polytene chromosome"/>
    <property type="evidence" value="ECO:0007669"/>
    <property type="project" value="UniProtKB-ARBA"/>
</dbReference>
<feature type="compositionally biased region" description="Low complexity" evidence="14">
    <location>
        <begin position="1487"/>
        <end position="1498"/>
    </location>
</feature>
<feature type="compositionally biased region" description="Polar residues" evidence="14">
    <location>
        <begin position="1730"/>
        <end position="1762"/>
    </location>
</feature>
<feature type="compositionally biased region" description="Polar residues" evidence="14">
    <location>
        <begin position="918"/>
        <end position="939"/>
    </location>
</feature>
<feature type="compositionally biased region" description="Polar residues" evidence="14">
    <location>
        <begin position="2283"/>
        <end position="2302"/>
    </location>
</feature>
<feature type="region of interest" description="Disordered" evidence="14">
    <location>
        <begin position="652"/>
        <end position="965"/>
    </location>
</feature>
<dbReference type="PANTHER" id="PTHR45888:SF6">
    <property type="entry name" value="HL01030P-RELATED"/>
    <property type="match status" value="1"/>
</dbReference>
<dbReference type="GO" id="GO:0008270">
    <property type="term" value="F:zinc ion binding"/>
    <property type="evidence" value="ECO:0007669"/>
    <property type="project" value="UniProtKB-KW"/>
</dbReference>
<feature type="compositionally biased region" description="Low complexity" evidence="14">
    <location>
        <begin position="2026"/>
        <end position="2041"/>
    </location>
</feature>
<keyword evidence="6" id="KW-0479">Metal-binding</keyword>
<feature type="compositionally biased region" description="Polar residues" evidence="14">
    <location>
        <begin position="1381"/>
        <end position="1392"/>
    </location>
</feature>
<feature type="compositionally biased region" description="Low complexity" evidence="14">
    <location>
        <begin position="1873"/>
        <end position="1887"/>
    </location>
</feature>
<feature type="compositionally biased region" description="Low complexity" evidence="14">
    <location>
        <begin position="1510"/>
        <end position="1520"/>
    </location>
</feature>
<feature type="compositionally biased region" description="Polar residues" evidence="14">
    <location>
        <begin position="737"/>
        <end position="758"/>
    </location>
</feature>
<feature type="compositionally biased region" description="Low complexity" evidence="14">
    <location>
        <begin position="1462"/>
        <end position="1478"/>
    </location>
</feature>
<dbReference type="InterPro" id="IPR036910">
    <property type="entry name" value="HMG_box_dom_sf"/>
</dbReference>
<dbReference type="PROSITE" id="PS51543">
    <property type="entry name" value="FYRC"/>
    <property type="match status" value="1"/>
</dbReference>
<protein>
    <recommendedName>
        <fullName evidence="15">PHD-type domain-containing protein</fullName>
    </recommendedName>
</protein>
<feature type="compositionally biased region" description="Low complexity" evidence="14">
    <location>
        <begin position="1543"/>
        <end position="1561"/>
    </location>
</feature>
<feature type="region of interest" description="Disordered" evidence="14">
    <location>
        <begin position="1411"/>
        <end position="1520"/>
    </location>
</feature>
<dbReference type="SMART" id="SM00249">
    <property type="entry name" value="PHD"/>
    <property type="match status" value="1"/>
</dbReference>
<feature type="region of interest" description="Disordered" evidence="14">
    <location>
        <begin position="127"/>
        <end position="175"/>
    </location>
</feature>
<feature type="region of interest" description="Disordered" evidence="14">
    <location>
        <begin position="1049"/>
        <end position="1084"/>
    </location>
</feature>
<dbReference type="Pfam" id="PF05964">
    <property type="entry name" value="FYRN"/>
    <property type="match status" value="1"/>
</dbReference>
<feature type="region of interest" description="Disordered" evidence="14">
    <location>
        <begin position="2000"/>
        <end position="2127"/>
    </location>
</feature>
<dbReference type="PROSITE" id="PS51542">
    <property type="entry name" value="FYRN"/>
    <property type="match status" value="1"/>
</dbReference>
<evidence type="ECO:0000256" key="1">
    <source>
        <dbReference type="ARBA" id="ARBA00004123"/>
    </source>
</evidence>
<evidence type="ECO:0000256" key="9">
    <source>
        <dbReference type="ARBA" id="ARBA00022833"/>
    </source>
</evidence>
<dbReference type="InterPro" id="IPR001965">
    <property type="entry name" value="Znf_PHD"/>
</dbReference>
<feature type="compositionally biased region" description="Polar residues" evidence="14">
    <location>
        <begin position="1833"/>
        <end position="1852"/>
    </location>
</feature>
<dbReference type="EMBL" id="MUJZ01006653">
    <property type="protein sequence ID" value="OTF82809.1"/>
    <property type="molecule type" value="Genomic_DNA"/>
</dbReference>
<feature type="compositionally biased region" description="Low complexity" evidence="14">
    <location>
        <begin position="2105"/>
        <end position="2127"/>
    </location>
</feature>
<feature type="region of interest" description="Disordered" evidence="14">
    <location>
        <begin position="1"/>
        <end position="26"/>
    </location>
</feature>
<keyword evidence="5" id="KW-0949">S-adenosyl-L-methionine</keyword>
<accession>A0A1Y3BPA7</accession>
<feature type="compositionally biased region" description="Low complexity" evidence="14">
    <location>
        <begin position="1056"/>
        <end position="1083"/>
    </location>
</feature>
<feature type="compositionally biased region" description="Basic and acidic residues" evidence="14">
    <location>
        <begin position="2251"/>
        <end position="2266"/>
    </location>
</feature>
<feature type="compositionally biased region" description="Polar residues" evidence="14">
    <location>
        <begin position="1322"/>
        <end position="1331"/>
    </location>
</feature>
<keyword evidence="2" id="KW-0597">Phosphoprotein</keyword>
<feature type="compositionally biased region" description="Polar residues" evidence="14">
    <location>
        <begin position="894"/>
        <end position="908"/>
    </location>
</feature>
<feature type="region of interest" description="Disordered" evidence="14">
    <location>
        <begin position="200"/>
        <end position="226"/>
    </location>
</feature>
<feature type="compositionally biased region" description="Polar residues" evidence="14">
    <location>
        <begin position="652"/>
        <end position="661"/>
    </location>
</feature>
<dbReference type="InterPro" id="IPR003888">
    <property type="entry name" value="FYrich_N"/>
</dbReference>
<feature type="compositionally biased region" description="Low complexity" evidence="14">
    <location>
        <begin position="1713"/>
        <end position="1729"/>
    </location>
</feature>
<evidence type="ECO:0000256" key="10">
    <source>
        <dbReference type="ARBA" id="ARBA00022853"/>
    </source>
</evidence>
<evidence type="ECO:0000256" key="5">
    <source>
        <dbReference type="ARBA" id="ARBA00022691"/>
    </source>
</evidence>
<comment type="caution">
    <text evidence="16">The sequence shown here is derived from an EMBL/GenBank/DDBJ whole genome shotgun (WGS) entry which is preliminary data.</text>
</comment>
<dbReference type="InterPro" id="IPR009071">
    <property type="entry name" value="HMG_box_dom"/>
</dbReference>
<dbReference type="GO" id="GO:0044666">
    <property type="term" value="C:MLL3/4 complex"/>
    <property type="evidence" value="ECO:0007669"/>
    <property type="project" value="TreeGrafter"/>
</dbReference>
<dbReference type="GO" id="GO:0042800">
    <property type="term" value="F:histone H3K4 methyltransferase activity"/>
    <property type="evidence" value="ECO:0007669"/>
    <property type="project" value="TreeGrafter"/>
</dbReference>
<evidence type="ECO:0000256" key="3">
    <source>
        <dbReference type="ARBA" id="ARBA00022603"/>
    </source>
</evidence>
<dbReference type="InterPro" id="IPR003889">
    <property type="entry name" value="FYrich_C"/>
</dbReference>
<feature type="domain" description="PHD-type" evidence="15">
    <location>
        <begin position="2787"/>
        <end position="2895"/>
    </location>
</feature>
<feature type="region of interest" description="Disordered" evidence="14">
    <location>
        <begin position="1150"/>
        <end position="1252"/>
    </location>
</feature>
<feature type="compositionally biased region" description="Low complexity" evidence="14">
    <location>
        <begin position="842"/>
        <end position="860"/>
    </location>
</feature>
<keyword evidence="9" id="KW-0862">Zinc</keyword>
<keyword evidence="4" id="KW-0808">Transferase</keyword>
<evidence type="ECO:0000256" key="6">
    <source>
        <dbReference type="ARBA" id="ARBA00022723"/>
    </source>
</evidence>
<dbReference type="Gene3D" id="3.30.160.360">
    <property type="match status" value="1"/>
</dbReference>
<dbReference type="PANTHER" id="PTHR45888">
    <property type="entry name" value="HL01030P-RELATED"/>
    <property type="match status" value="1"/>
</dbReference>
<feature type="compositionally biased region" description="Low complexity" evidence="14">
    <location>
        <begin position="200"/>
        <end position="210"/>
    </location>
</feature>
<comment type="subcellular location">
    <subcellularLocation>
        <location evidence="1">Nucleus</location>
    </subcellularLocation>
</comment>
<dbReference type="GO" id="GO:0003713">
    <property type="term" value="F:transcription coactivator activity"/>
    <property type="evidence" value="ECO:0007669"/>
    <property type="project" value="TreeGrafter"/>
</dbReference>
<feature type="region of interest" description="Disordered" evidence="14">
    <location>
        <begin position="1811"/>
        <end position="1930"/>
    </location>
</feature>
<keyword evidence="17" id="KW-1185">Reference proteome</keyword>
<dbReference type="SMART" id="SM00541">
    <property type="entry name" value="FYRN"/>
    <property type="match status" value="1"/>
</dbReference>
<feature type="compositionally biased region" description="Low complexity" evidence="14">
    <location>
        <begin position="1897"/>
        <end position="1907"/>
    </location>
</feature>
<feature type="compositionally biased region" description="Polar residues" evidence="14">
    <location>
        <begin position="135"/>
        <end position="153"/>
    </location>
</feature>
<evidence type="ECO:0000256" key="4">
    <source>
        <dbReference type="ARBA" id="ARBA00022679"/>
    </source>
</evidence>
<evidence type="ECO:0000256" key="12">
    <source>
        <dbReference type="ARBA" id="ARBA00023163"/>
    </source>
</evidence>
<feature type="region of interest" description="Disordered" evidence="14">
    <location>
        <begin position="1543"/>
        <end position="1562"/>
    </location>
</feature>
<keyword evidence="10" id="KW-0156">Chromatin regulator</keyword>
<feature type="compositionally biased region" description="Polar residues" evidence="14">
    <location>
        <begin position="1171"/>
        <end position="1242"/>
    </location>
</feature>
<feature type="compositionally biased region" description="Polar residues" evidence="14">
    <location>
        <begin position="768"/>
        <end position="833"/>
    </location>
</feature>
<evidence type="ECO:0000256" key="14">
    <source>
        <dbReference type="SAM" id="MobiDB-lite"/>
    </source>
</evidence>
<feature type="compositionally biased region" description="Low complexity" evidence="14">
    <location>
        <begin position="1426"/>
        <end position="1452"/>
    </location>
</feature>
<dbReference type="FunFam" id="1.10.30.10:FF:000009">
    <property type="entry name" value="Histone-lysine N-methyltransferase"/>
    <property type="match status" value="1"/>
</dbReference>
<keyword evidence="12" id="KW-0804">Transcription</keyword>
<dbReference type="InterPro" id="IPR013083">
    <property type="entry name" value="Znf_RING/FYVE/PHD"/>
</dbReference>
<feature type="region of interest" description="Disordered" evidence="14">
    <location>
        <begin position="1663"/>
        <end position="1762"/>
    </location>
</feature>
<keyword evidence="13" id="KW-0539">Nucleus</keyword>
<evidence type="ECO:0000256" key="13">
    <source>
        <dbReference type="ARBA" id="ARBA00023242"/>
    </source>
</evidence>
<evidence type="ECO:0000313" key="17">
    <source>
        <dbReference type="Proteomes" id="UP000194236"/>
    </source>
</evidence>
<dbReference type="Proteomes" id="UP000194236">
    <property type="component" value="Unassembled WGS sequence"/>
</dbReference>
<dbReference type="FunFam" id="3.30.40.10:FF:000002">
    <property type="entry name" value="Histone-lysine N-methyltransferase"/>
    <property type="match status" value="1"/>
</dbReference>
<dbReference type="PROSITE" id="PS51805">
    <property type="entry name" value="EPHD"/>
    <property type="match status" value="1"/>
</dbReference>
<feature type="compositionally biased region" description="Basic and acidic residues" evidence="14">
    <location>
        <begin position="2200"/>
        <end position="2212"/>
    </location>
</feature>
<gene>
    <name evidence="16" type="ORF">BLA29_000185</name>
</gene>
<feature type="compositionally biased region" description="Low complexity" evidence="14">
    <location>
        <begin position="698"/>
        <end position="719"/>
    </location>
</feature>
<feature type="region of interest" description="Disordered" evidence="14">
    <location>
        <begin position="2154"/>
        <end position="2217"/>
    </location>
</feature>
<feature type="compositionally biased region" description="Low complexity" evidence="14">
    <location>
        <begin position="866"/>
        <end position="875"/>
    </location>
</feature>
<feature type="compositionally biased region" description="Basic residues" evidence="14">
    <location>
        <begin position="1613"/>
        <end position="1625"/>
    </location>
</feature>
<dbReference type="GO" id="GO:0045944">
    <property type="term" value="P:positive regulation of transcription by RNA polymerase II"/>
    <property type="evidence" value="ECO:0007669"/>
    <property type="project" value="TreeGrafter"/>
</dbReference>
<feature type="compositionally biased region" description="Low complexity" evidence="14">
    <location>
        <begin position="1361"/>
        <end position="1376"/>
    </location>
</feature>
<feature type="compositionally biased region" description="Low complexity" evidence="14">
    <location>
        <begin position="2074"/>
        <end position="2083"/>
    </location>
</feature>
<feature type="compositionally biased region" description="Low complexity" evidence="14">
    <location>
        <begin position="2051"/>
        <end position="2062"/>
    </location>
</feature>
<dbReference type="SUPFAM" id="SSF47095">
    <property type="entry name" value="HMG-box"/>
    <property type="match status" value="1"/>
</dbReference>
<reference evidence="16 17" key="1">
    <citation type="submission" date="2017-03" db="EMBL/GenBank/DDBJ databases">
        <title>Genome Survey of Euroglyphus maynei.</title>
        <authorList>
            <person name="Arlian L.G."/>
            <person name="Morgan M.S."/>
            <person name="Rider S.D."/>
        </authorList>
    </citation>
    <scope>NUCLEOTIDE SEQUENCE [LARGE SCALE GENOMIC DNA]</scope>
    <source>
        <strain evidence="16">Arlian Lab</strain>
        <tissue evidence="16">Whole body</tissue>
    </source>
</reference>
<feature type="region of interest" description="Disordered" evidence="14">
    <location>
        <begin position="1310"/>
        <end position="1396"/>
    </location>
</feature>
<keyword evidence="8" id="KW-0863">Zinc-finger</keyword>
<dbReference type="InterPro" id="IPR034732">
    <property type="entry name" value="EPHD"/>
</dbReference>
<feature type="compositionally biased region" description="Low complexity" evidence="14">
    <location>
        <begin position="1243"/>
        <end position="1252"/>
    </location>
</feature>
<sequence>MKKSEQQKDSLDGDSNNREDLSNSVKSLSKYHLVDGVFLSETGLAMIKSQAIEQPKKTRVKRKNKDDQQQPQDEQQVSNGTKDQDVAENAIDNESEEEKKKRLRRLRLDKLGIGGFLIKQRGRFSLNKDDDETSQDCNNNGNYLESRSTTPENSAGEGSRRRRRRMGKKKNQLQDQYPSYLQEAFFGKELLDVIANSASTSTSANVTNNSREMLDEKESNDEDNENDEHLIGKDAIVDLNSLDLGGTGNKTNASTGTQNTKNNDDLNFFDDNFAVDDLISPVDLFDKLFNDENELLNELAAGDPNVNDVDDVVAGDDNIVSNKSNDVVVSGQAKINAMDDILNPGFNFGALNDEDGLPQMDSKDVEEFLDMSNNSLPVPDVEVPQPQIVAAPTAPPHSAVHVSITPQQSMATEMIQQHPPQMTPIIRPNIEPPDMPIMHPSMKSDLSESSTPVTPMSNDSLSNLHQQFSNTFDSLPSHPIPHPPPPSVSNHAMAQVVASPFKSVCHQQQPPTHNENFYQMQQMTANINVSTEQDSETTTSQGQKNFVKWEAEEALGRYATISAVLYANVNHTNLKHEFPEWANRLKQIHKIWRQLSTEQRQPWLQMARDNRSAQKKNQAEMMNKLSTDNGKKMDGDKQWKPQQQDVMIMNNPLSSQTNDLSGSGYHPPPPPHVNQPNSGIIDYHNKMYSSPPVGPISQMSPNPMQQHQQQPVANQQQSPLHHPHPMSPIVLSPRLRSYTSGTDVISGYPQQQQSTITPQHMVRPPFSPSHQSSPNLGSVTSHSSDQCQFQSMSPGQRPQSADLQQPHTSPYVQQPSTPNPYATPVRTSFSPSNIMAPLTPDPSSSSYGQMQQQQSSMAPSTPQPQSPAQLAQQSPITTAPDGSMIYARSPRPVTVSSTPVSAPNQQIRGHSFDESYGGRQTQPRPEIYSSNTPQHQTTAYSPQYMSQQQSQQNPFQNDSYGNMNSPVTCQADTGIKVQMMRPEHSGARLLPPPQQQPPMVRRALSDPYSAGVSAGNMIRSQYAQLPKMDENDGNNKQHLRNLLQVHQMRRSDSLTASSAPSQSPQQRPPMWSDQQQQQSQQQQALNNFRQPLSPAITRPRIPIQQQQPYPLDQNQQPQSYRFRSNIDNPQQQRTMTMVAPGGLQQHRPDLIRFPHQQPPPPPTTSPQQQSFNVRFSSTQQPRQQQWNNSAVMSSHSHVPSSLPTPSRMPQSVASCSPNDSMRPSPLPSSSNIKPEMSDQSVEISKSQQPSSIISAAETVEETGVDSLAVDDDELLELDDNDFNILEYADPDASMDGRFGGKSNIFDELDEKDDMLASENKDSGNSNKTQNQSEKKIPIEIAKNENQQQQQQQANKMTVTFQQRQQQPQPQQLSQPPRMIKSESQQQQGQYFGSDSLLSDDDFELLKNDFLSDSSEHQTPPSHSHAQMQPQQQLQPTVYPPQVQQQSTGMMQQNPMTQLQNSLPPHQQQQPILHQQRQQYNPNTGGWPPQNRLPYQQQQQPPPPQQRMHIRMPQQPPQGMMGRPHIAQMYSNTGPAGGQRIMLQQQSQPPQNPHPLQQQQVPHGRMIQHHRPQISNVSSMTGVGDEYNDMTQQQNSMLQRQKILETDIAQMRKTKKSLNARQRQCRKNQSELNEADAEELANVTQRIHDLQKQLDYVRKYNKQNNAIQDKRKPTPNTPLPNSPSARTQTPPRLVNSPLAALSASGPGTPLGICPSTPQSPSLTSQSPSSLMQNSPMSSLHSPASLSTAMPQSPMTINNPDASSMIVTSTGLPIRPQIVQDDNNPFSDVYLQKEKKQQQSSIYQQYQSGFDDGQQIQQQQQQYYQHPGQSPYQSMNQSPQMTPRNSFQPPQTYPQRFPGPSGSGGVNTHFAASGQQLSQQQITYPQQIRRPPPPPYPGNPQQQQQQQHPVYCSPSASPVGGYRSSQQLPQPNSQIRMQMRTSVPPSSQAMEQCSPMNMQPTSHYQDARMMMPQPQSNSYQQMNSMMDSSMVGEAETTMEFNISEQGNGVDNESDPFTFLKETSSENKPQQQVEQPEQLQEIVPGGNNDHHVVQSDSNQQPSSDDPNSETVNHTALNDNSFHSSSDNFHDDQNETNANPTEITEPDLSTNQTQSDTSTTQQQQQPSDASSIKQNALLKKLLQNCPSADHLKSLALSNQQKNQSNESTSDNQQQQQQQSSSDQNMNKIEPLSSSSEILTESVEIDSKPMIESEVKEQSTPVVENDISIAQINSEISSTPTTPTVVKKPSYLDIRRAQLEREPTPPPEEKPKRKRTIKRKESQKSIDGDSSQDVANIGPNNSNSAATIKTKKRQRKGSQTKGDNDNSNDSITSNEKILTSIINHFRTLPAVQIVEPEVQANLNVCLPPDAVTGFNHKKTQLKGCYGSAFLPSQIDYYSYYPFGPNKPTQIMAPNSALLNSSTKVGYYQEEFGQCILDYNDQPWKESFSSHNDIRNESFSLYSRDVDSPETIVSASSPECMLYNQPKDEYNRMKYINDSDVELDDEDDGDCDEDRKSPFLTFLPIRSMPLYSDGDNNKENKFEMDKNSKAKPLINKYGHQQGPLKEFGNAQVEITLTINPKHNIKEVMEALARLLKLKSTFSYNVEKSPNSTTTEVIEIIANNNNTIQQYCKFCHCVIENQHQSYKASDGDSLDLTIMDDDHFCNKECFKNYALTNVKLKNDDYRVKREDDLIDDSVDATEPELLSIFSNNSQNNTNNSEHGTDIESVISINEKHWKNTRYLYWNNNSFKKNESVIKIEETTNDDGQNKYESVVELLDRLEICLKPNPNSQEKRQCIFCHELGDGIADGPSRLLNMDVDKWVHLNCALWSYEVYEMCNGALMNVDQAYKRAMNSVCVKCLKFGASIKCFRLRCNNCYHFPCAIKEKCVFYTDKTLFCPTHSSKGLPFLNAEEMNSFVVNRKVYINRDEQKQIAAMLHQGDNNLMRIGSLIFLNIGQLLPHQLQNFHTETCIYPIGYKVSRFYWSPRHLGKRCQYICSIAECDGKPLFVIEVKEDGYETITYEERTPKLAWEKIIKSIVNLREEAQTIKICLASRNRPSFVY</sequence>
<evidence type="ECO:0000259" key="15">
    <source>
        <dbReference type="PROSITE" id="PS51805"/>
    </source>
</evidence>
<feature type="compositionally biased region" description="Low complexity" evidence="14">
    <location>
        <begin position="940"/>
        <end position="957"/>
    </location>
</feature>
<feature type="region of interest" description="Disordered" evidence="14">
    <location>
        <begin position="1613"/>
        <end position="1634"/>
    </location>
</feature>
<keyword evidence="7" id="KW-0677">Repeat</keyword>
<evidence type="ECO:0000313" key="16">
    <source>
        <dbReference type="EMBL" id="OTF82809.1"/>
    </source>
</evidence>
<feature type="region of interest" description="Disordered" evidence="14">
    <location>
        <begin position="2251"/>
        <end position="2326"/>
    </location>
</feature>
<proteinExistence type="predicted"/>
<dbReference type="GO" id="GO:0032259">
    <property type="term" value="P:methylation"/>
    <property type="evidence" value="ECO:0007669"/>
    <property type="project" value="UniProtKB-KW"/>
</dbReference>
<feature type="compositionally biased region" description="Basic and acidic residues" evidence="14">
    <location>
        <begin position="1"/>
        <end position="21"/>
    </location>
</feature>
<feature type="compositionally biased region" description="Low complexity" evidence="14">
    <location>
        <begin position="2158"/>
        <end position="2180"/>
    </location>
</feature>
<keyword evidence="3" id="KW-0489">Methyltransferase</keyword>
<dbReference type="SMART" id="SM00398">
    <property type="entry name" value="HMG"/>
    <property type="match status" value="1"/>
</dbReference>
<dbReference type="Pfam" id="PF05965">
    <property type="entry name" value="FYRC"/>
    <property type="match status" value="1"/>
</dbReference>
<name>A0A1Y3BPA7_EURMA</name>
<feature type="region of interest" description="Disordered" evidence="14">
    <location>
        <begin position="48"/>
        <end position="100"/>
    </location>
</feature>
<dbReference type="Gene3D" id="3.30.40.10">
    <property type="entry name" value="Zinc/RING finger domain, C3HC4 (zinc finger)"/>
    <property type="match status" value="1"/>
</dbReference>
<dbReference type="Gene3D" id="1.10.30.10">
    <property type="entry name" value="High mobility group box domain"/>
    <property type="match status" value="1"/>
</dbReference>